<evidence type="ECO:0000313" key="1">
    <source>
        <dbReference type="EMBL" id="CAF5093912.1"/>
    </source>
</evidence>
<name>A0A822E899_9BILA</name>
<feature type="non-terminal residue" evidence="1">
    <location>
        <position position="1"/>
    </location>
</feature>
<dbReference type="AlphaFoldDB" id="A0A822E899"/>
<proteinExistence type="predicted"/>
<dbReference type="Proteomes" id="UP000663848">
    <property type="component" value="Unassembled WGS sequence"/>
</dbReference>
<organism evidence="1 2">
    <name type="scientific">Rotaria socialis</name>
    <dbReference type="NCBI Taxonomy" id="392032"/>
    <lineage>
        <taxon>Eukaryota</taxon>
        <taxon>Metazoa</taxon>
        <taxon>Spiralia</taxon>
        <taxon>Gnathifera</taxon>
        <taxon>Rotifera</taxon>
        <taxon>Eurotatoria</taxon>
        <taxon>Bdelloidea</taxon>
        <taxon>Philodinida</taxon>
        <taxon>Philodinidae</taxon>
        <taxon>Rotaria</taxon>
    </lineage>
</organism>
<gene>
    <name evidence="1" type="ORF">QYT958_LOCUS44476</name>
</gene>
<dbReference type="EMBL" id="CAJOBR010069054">
    <property type="protein sequence ID" value="CAF5093912.1"/>
    <property type="molecule type" value="Genomic_DNA"/>
</dbReference>
<reference evidence="1" key="1">
    <citation type="submission" date="2021-02" db="EMBL/GenBank/DDBJ databases">
        <authorList>
            <person name="Nowell W R."/>
        </authorList>
    </citation>
    <scope>NUCLEOTIDE SEQUENCE</scope>
</reference>
<protein>
    <submittedName>
        <fullName evidence="1">Uncharacterized protein</fullName>
    </submittedName>
</protein>
<comment type="caution">
    <text evidence="1">The sequence shown here is derived from an EMBL/GenBank/DDBJ whole genome shotgun (WGS) entry which is preliminary data.</text>
</comment>
<accession>A0A822E899</accession>
<evidence type="ECO:0000313" key="2">
    <source>
        <dbReference type="Proteomes" id="UP000663848"/>
    </source>
</evidence>
<sequence length="76" mass="8452">VRTNNDSPEELPYRSIQQGTDQITQTTINIIERHLNLNDGSGDTTSTLIDLLDIAEESTSIVSSESSDEIIDRFID</sequence>